<sequence length="272" mass="30688">MSEVIKPENECPFDPKQYECHGVIAPVGSFSWALIQLKLRKRVARSVWGDKGMYLAITPRVNDLTVEKDSAYAVDGVAVGTKYDYLTHIDLRNEHGNFVPWQPTQEDMMACDWGFVGEKPVKPKPHVEPVYQLKARLTVGKASPADLNSEYFGYANKSNYSPGYSMGKWEEISNNTLLPKNIIEFDVAHTKSNPPNCFVIDVEDNSSKIKEQLGSKRLIVKCLGKEYDLGVAETEYILTLLYTKTDDSSELEALFVESVGKTLEIELNFFDE</sequence>
<evidence type="ECO:0000313" key="3">
    <source>
        <dbReference type="Proteomes" id="UP000697802"/>
    </source>
</evidence>
<name>A0ABX0GFC7_9GAMM</name>
<dbReference type="Pfam" id="PF11195">
    <property type="entry name" value="Tad2-like"/>
    <property type="match status" value="1"/>
</dbReference>
<comment type="caution">
    <text evidence="2">The sequence shown here is derived from an EMBL/GenBank/DDBJ whole genome shotgun (WGS) entry which is preliminary data.</text>
</comment>
<keyword evidence="3" id="KW-1185">Reference proteome</keyword>
<organism evidence="2 3">
    <name type="scientific">Photorhabdus tasmaniensis</name>
    <dbReference type="NCBI Taxonomy" id="1004159"/>
    <lineage>
        <taxon>Bacteria</taxon>
        <taxon>Pseudomonadati</taxon>
        <taxon>Pseudomonadota</taxon>
        <taxon>Gammaproteobacteria</taxon>
        <taxon>Enterobacterales</taxon>
        <taxon>Morganellaceae</taxon>
        <taxon>Photorhabdus</taxon>
    </lineage>
</organism>
<protein>
    <recommendedName>
        <fullName evidence="1">Thoeris anti-defense 2-like domain-containing protein</fullName>
    </recommendedName>
</protein>
<dbReference type="RefSeq" id="WP_133815861.1">
    <property type="nucleotide sequence ID" value="NZ_CAWPIF010000014.1"/>
</dbReference>
<feature type="domain" description="Thoeris anti-defense 2-like" evidence="1">
    <location>
        <begin position="29"/>
        <end position="116"/>
    </location>
</feature>
<evidence type="ECO:0000259" key="1">
    <source>
        <dbReference type="Pfam" id="PF11195"/>
    </source>
</evidence>
<dbReference type="InterPro" id="IPR021361">
    <property type="entry name" value="Tad2-like_dom"/>
</dbReference>
<gene>
    <name evidence="2" type="ORF">C5471_08985</name>
</gene>
<proteinExistence type="predicted"/>
<accession>A0ABX0GFC7</accession>
<evidence type="ECO:0000313" key="2">
    <source>
        <dbReference type="EMBL" id="NHB87829.1"/>
    </source>
</evidence>
<reference evidence="2 3" key="1">
    <citation type="submission" date="2018-02" db="EMBL/GenBank/DDBJ databases">
        <authorList>
            <person name="Machado R.A."/>
        </authorList>
    </citation>
    <scope>NUCLEOTIDE SEQUENCE [LARGE SCALE GENOMIC DNA]</scope>
    <source>
        <strain evidence="2 3">T327</strain>
    </source>
</reference>
<dbReference type="Proteomes" id="UP000697802">
    <property type="component" value="Unassembled WGS sequence"/>
</dbReference>
<dbReference type="EMBL" id="PUJU01000014">
    <property type="protein sequence ID" value="NHB87829.1"/>
    <property type="molecule type" value="Genomic_DNA"/>
</dbReference>